<dbReference type="OrthoDB" id="10447290at2759"/>
<name>A0A7J9I7C2_9ROSI</name>
<accession>A0A7J9I7C2</accession>
<evidence type="ECO:0000313" key="2">
    <source>
        <dbReference type="Proteomes" id="UP000593560"/>
    </source>
</evidence>
<proteinExistence type="predicted"/>
<protein>
    <submittedName>
        <fullName evidence="1">Uncharacterized protein</fullName>
    </submittedName>
</protein>
<sequence length="97" mass="10815">MITQILTFQSPVSVTLHEFLEPTHRYKVQTQQYQLSSVIVATPIAVYQSFHSISFLITVNISPSTDMSWKLISSTIIIAYKHALASAMVGSEIFSHG</sequence>
<evidence type="ECO:0000313" key="1">
    <source>
        <dbReference type="EMBL" id="MBA0817733.1"/>
    </source>
</evidence>
<keyword evidence="2" id="KW-1185">Reference proteome</keyword>
<gene>
    <name evidence="1" type="ORF">Gohar_022072</name>
</gene>
<organism evidence="1 2">
    <name type="scientific">Gossypium harknessii</name>
    <dbReference type="NCBI Taxonomy" id="34285"/>
    <lineage>
        <taxon>Eukaryota</taxon>
        <taxon>Viridiplantae</taxon>
        <taxon>Streptophyta</taxon>
        <taxon>Embryophyta</taxon>
        <taxon>Tracheophyta</taxon>
        <taxon>Spermatophyta</taxon>
        <taxon>Magnoliopsida</taxon>
        <taxon>eudicotyledons</taxon>
        <taxon>Gunneridae</taxon>
        <taxon>Pentapetalae</taxon>
        <taxon>rosids</taxon>
        <taxon>malvids</taxon>
        <taxon>Malvales</taxon>
        <taxon>Malvaceae</taxon>
        <taxon>Malvoideae</taxon>
        <taxon>Gossypium</taxon>
    </lineage>
</organism>
<dbReference type="AlphaFoldDB" id="A0A7J9I7C2"/>
<comment type="caution">
    <text evidence="1">The sequence shown here is derived from an EMBL/GenBank/DDBJ whole genome shotgun (WGS) entry which is preliminary data.</text>
</comment>
<reference evidence="1 2" key="1">
    <citation type="journal article" date="2019" name="Genome Biol. Evol.">
        <title>Insights into the evolution of the New World diploid cottons (Gossypium, subgenus Houzingenia) based on genome sequencing.</title>
        <authorList>
            <person name="Grover C.E."/>
            <person name="Arick M.A. 2nd"/>
            <person name="Thrash A."/>
            <person name="Conover J.L."/>
            <person name="Sanders W.S."/>
            <person name="Peterson D.G."/>
            <person name="Frelichowski J.E."/>
            <person name="Scheffler J.A."/>
            <person name="Scheffler B.E."/>
            <person name="Wendel J.F."/>
        </authorList>
    </citation>
    <scope>NUCLEOTIDE SEQUENCE [LARGE SCALE GENOMIC DNA]</scope>
    <source>
        <strain evidence="1">0</strain>
        <tissue evidence="1">Leaf</tissue>
    </source>
</reference>
<dbReference type="Proteomes" id="UP000593560">
    <property type="component" value="Unassembled WGS sequence"/>
</dbReference>
<dbReference type="EMBL" id="JABFAD010090858">
    <property type="protein sequence ID" value="MBA0817733.1"/>
    <property type="molecule type" value="Genomic_DNA"/>
</dbReference>